<reference evidence="3" key="2">
    <citation type="submission" date="2021-12" db="EMBL/GenBank/DDBJ databases">
        <title>Resequencing data analysis of finger millet.</title>
        <authorList>
            <person name="Hatakeyama M."/>
            <person name="Aluri S."/>
            <person name="Balachadran M.T."/>
            <person name="Sivarajan S.R."/>
            <person name="Poveda L."/>
            <person name="Shimizu-Inatsugi R."/>
            <person name="Schlapbach R."/>
            <person name="Sreeman S.M."/>
            <person name="Shimizu K.K."/>
        </authorList>
    </citation>
    <scope>NUCLEOTIDE SEQUENCE</scope>
</reference>
<organism evidence="3 4">
    <name type="scientific">Eleusine coracana subsp. coracana</name>
    <dbReference type="NCBI Taxonomy" id="191504"/>
    <lineage>
        <taxon>Eukaryota</taxon>
        <taxon>Viridiplantae</taxon>
        <taxon>Streptophyta</taxon>
        <taxon>Embryophyta</taxon>
        <taxon>Tracheophyta</taxon>
        <taxon>Spermatophyta</taxon>
        <taxon>Magnoliopsida</taxon>
        <taxon>Liliopsida</taxon>
        <taxon>Poales</taxon>
        <taxon>Poaceae</taxon>
        <taxon>PACMAD clade</taxon>
        <taxon>Chloridoideae</taxon>
        <taxon>Cynodonteae</taxon>
        <taxon>Eleusininae</taxon>
        <taxon>Eleusine</taxon>
    </lineage>
</organism>
<dbReference type="PANTHER" id="PTHR48104">
    <property type="entry name" value="METACASPASE-4"/>
    <property type="match status" value="1"/>
</dbReference>
<dbReference type="Proteomes" id="UP001054889">
    <property type="component" value="Unassembled WGS sequence"/>
</dbReference>
<dbReference type="Gene3D" id="3.40.50.12660">
    <property type="match status" value="1"/>
</dbReference>
<feature type="compositionally biased region" description="Low complexity" evidence="2">
    <location>
        <begin position="72"/>
        <end position="83"/>
    </location>
</feature>
<dbReference type="PANTHER" id="PTHR48104:SF30">
    <property type="entry name" value="METACASPASE-1"/>
    <property type="match status" value="1"/>
</dbReference>
<dbReference type="InterPro" id="IPR050452">
    <property type="entry name" value="Metacaspase"/>
</dbReference>
<comment type="similarity">
    <text evidence="1">Belongs to the peptidase C14B family.</text>
</comment>
<dbReference type="EMBL" id="BQKI01000042">
    <property type="protein sequence ID" value="GJN13211.1"/>
    <property type="molecule type" value="Genomic_DNA"/>
</dbReference>
<protein>
    <submittedName>
        <fullName evidence="3">Uncharacterized protein</fullName>
    </submittedName>
</protein>
<dbReference type="GO" id="GO:0005737">
    <property type="term" value="C:cytoplasm"/>
    <property type="evidence" value="ECO:0007669"/>
    <property type="project" value="TreeGrafter"/>
</dbReference>
<reference evidence="3" key="1">
    <citation type="journal article" date="2018" name="DNA Res.">
        <title>Multiple hybrid de novo genome assembly of finger millet, an orphan allotetraploid crop.</title>
        <authorList>
            <person name="Hatakeyama M."/>
            <person name="Aluri S."/>
            <person name="Balachadran M.T."/>
            <person name="Sivarajan S.R."/>
            <person name="Patrignani A."/>
            <person name="Gruter S."/>
            <person name="Poveda L."/>
            <person name="Shimizu-Inatsugi R."/>
            <person name="Baeten J."/>
            <person name="Francoijs K.J."/>
            <person name="Nataraja K.N."/>
            <person name="Reddy Y.A.N."/>
            <person name="Phadnis S."/>
            <person name="Ravikumar R.L."/>
            <person name="Schlapbach R."/>
            <person name="Sreeman S.M."/>
            <person name="Shimizu K.K."/>
        </authorList>
    </citation>
    <scope>NUCLEOTIDE SEQUENCE</scope>
</reference>
<proteinExistence type="inferred from homology"/>
<gene>
    <name evidence="3" type="primary">ga31557</name>
    <name evidence="3" type="ORF">PR202_ga31557</name>
</gene>
<evidence type="ECO:0000313" key="4">
    <source>
        <dbReference type="Proteomes" id="UP001054889"/>
    </source>
</evidence>
<accession>A0AAV5DSK6</accession>
<evidence type="ECO:0000256" key="2">
    <source>
        <dbReference type="SAM" id="MobiDB-lite"/>
    </source>
</evidence>
<feature type="region of interest" description="Disordered" evidence="2">
    <location>
        <begin position="61"/>
        <end position="93"/>
    </location>
</feature>
<evidence type="ECO:0000256" key="1">
    <source>
        <dbReference type="ARBA" id="ARBA00009005"/>
    </source>
</evidence>
<dbReference type="GO" id="GO:0006508">
    <property type="term" value="P:proteolysis"/>
    <property type="evidence" value="ECO:0007669"/>
    <property type="project" value="TreeGrafter"/>
</dbReference>
<name>A0AAV5DSK6_ELECO</name>
<dbReference type="GO" id="GO:0004197">
    <property type="term" value="F:cysteine-type endopeptidase activity"/>
    <property type="evidence" value="ECO:0007669"/>
    <property type="project" value="TreeGrafter"/>
</dbReference>
<comment type="caution">
    <text evidence="3">The sequence shown here is derived from an EMBL/GenBank/DDBJ whole genome shotgun (WGS) entry which is preliminary data.</text>
</comment>
<dbReference type="AlphaFoldDB" id="A0AAV5DSK6"/>
<keyword evidence="4" id="KW-1185">Reference proteome</keyword>
<sequence length="93" mass="10211">MLAASPFSSRRDNGALVGVNYRCTEGELKGYYNDGARMRRCLVDRFGFDEAGIRVLLDADPAKPQPTGANIRRNSSGSSGTRSFFHFNGHGLR</sequence>
<evidence type="ECO:0000313" key="3">
    <source>
        <dbReference type="EMBL" id="GJN13211.1"/>
    </source>
</evidence>